<sequence>MTISPVPSTPQHPRAATVHRGIRGLYAAFWRHAEGGRPLVVTFLGLLFLAQAVRLAIPYFFGAAVNSLQTAGTAGTQDVALAGWNMALMFGACVLGWAMHGPGRVLERFMAVRIRERFADSLYAKAVSLPLRWHERHHSGDTIQRMAKATQALFGFSQNQFIYLQNSVSLIGPLAALCLVSAWTGAAAVLGYALIFAILVRFDRIMVFLLNEENRFERRYTAELIDCLGNISTVLTLRLQAATRSAVAARLTSVFAPLRRGIVFNEAKWCAIDLLNNAIRCGLVALYAWLAWRSDGLILLGTAVMVHQYSQQIGNVVGSMATNWQDLVRYQADIGSADEILSAESRRSASALPVPADWREISVEGLTFSHATRHEDRPTLRDVSLVLKRGGRIALIGESGSGKSTLLRVLAGLYEADRVSIAFDGEARPDLGDLGPVATLVPQDPEIFEGSVAQNITMGIAYPAAAVERACALACLGPVIDRLPGGLATEITERGLNLSGGQKQRLALARGILASRDSSLIMLDEPTSSMDPATEARIYDNLLAEFPDACIASSIHRLHLLTRFDTIVWMADGAVVDLGPLDALLERQPAFRALWESYAGTRTGSGPAGHSGLVLAA</sequence>
<dbReference type="Pfam" id="PF00664">
    <property type="entry name" value="ABC_membrane"/>
    <property type="match status" value="1"/>
</dbReference>
<reference evidence="10" key="1">
    <citation type="submission" date="2021-02" db="EMBL/GenBank/DDBJ databases">
        <title>Skermanella TT6 skin isolate.</title>
        <authorList>
            <person name="Lee K."/>
            <person name="Ganzorig M."/>
        </authorList>
    </citation>
    <scope>NUCLEOTIDE SEQUENCE</scope>
    <source>
        <strain evidence="10">TT6</strain>
    </source>
</reference>
<dbReference type="Gene3D" id="3.40.50.300">
    <property type="entry name" value="P-loop containing nucleotide triphosphate hydrolases"/>
    <property type="match status" value="1"/>
</dbReference>
<dbReference type="PROSITE" id="PS00211">
    <property type="entry name" value="ABC_TRANSPORTER_1"/>
    <property type="match status" value="1"/>
</dbReference>
<evidence type="ECO:0000256" key="5">
    <source>
        <dbReference type="ARBA" id="ARBA00022989"/>
    </source>
</evidence>
<evidence type="ECO:0000256" key="2">
    <source>
        <dbReference type="ARBA" id="ARBA00022692"/>
    </source>
</evidence>
<dbReference type="EMBL" id="CP067420">
    <property type="protein sequence ID" value="QQP88522.1"/>
    <property type="molecule type" value="Genomic_DNA"/>
</dbReference>
<evidence type="ECO:0000313" key="10">
    <source>
        <dbReference type="EMBL" id="QQP88522.1"/>
    </source>
</evidence>
<dbReference type="InterPro" id="IPR003593">
    <property type="entry name" value="AAA+_ATPase"/>
</dbReference>
<evidence type="ECO:0000259" key="8">
    <source>
        <dbReference type="PROSITE" id="PS50893"/>
    </source>
</evidence>
<feature type="transmembrane region" description="Helical" evidence="7">
    <location>
        <begin position="81"/>
        <end position="100"/>
    </location>
</feature>
<dbReference type="RefSeq" id="WP_201073532.1">
    <property type="nucleotide sequence ID" value="NZ_CP067420.1"/>
</dbReference>
<protein>
    <submittedName>
        <fullName evidence="10">ABC transporter ATP-binding protein</fullName>
    </submittedName>
</protein>
<dbReference type="InterPro" id="IPR011527">
    <property type="entry name" value="ABC1_TM_dom"/>
</dbReference>
<evidence type="ECO:0000256" key="3">
    <source>
        <dbReference type="ARBA" id="ARBA00022741"/>
    </source>
</evidence>
<gene>
    <name evidence="10" type="ORF">IGS68_21165</name>
</gene>
<dbReference type="PROSITE" id="PS50893">
    <property type="entry name" value="ABC_TRANSPORTER_2"/>
    <property type="match status" value="1"/>
</dbReference>
<dbReference type="SUPFAM" id="SSF90123">
    <property type="entry name" value="ABC transporter transmembrane region"/>
    <property type="match status" value="1"/>
</dbReference>
<evidence type="ECO:0000259" key="9">
    <source>
        <dbReference type="PROSITE" id="PS50929"/>
    </source>
</evidence>
<dbReference type="PANTHER" id="PTHR24221:SF654">
    <property type="entry name" value="ATP-BINDING CASSETTE SUB-FAMILY B MEMBER 6"/>
    <property type="match status" value="1"/>
</dbReference>
<feature type="domain" description="ABC transmembrane type-1" evidence="9">
    <location>
        <begin position="44"/>
        <end position="329"/>
    </location>
</feature>
<keyword evidence="5 7" id="KW-1133">Transmembrane helix</keyword>
<evidence type="ECO:0000313" key="11">
    <source>
        <dbReference type="Proteomes" id="UP000595197"/>
    </source>
</evidence>
<evidence type="ECO:0000256" key="7">
    <source>
        <dbReference type="SAM" id="Phobius"/>
    </source>
</evidence>
<evidence type="ECO:0000256" key="1">
    <source>
        <dbReference type="ARBA" id="ARBA00004651"/>
    </source>
</evidence>
<keyword evidence="6 7" id="KW-0472">Membrane</keyword>
<dbReference type="InterPro" id="IPR017871">
    <property type="entry name" value="ABC_transporter-like_CS"/>
</dbReference>
<feature type="domain" description="ABC transporter" evidence="8">
    <location>
        <begin position="361"/>
        <end position="597"/>
    </location>
</feature>
<evidence type="ECO:0000256" key="6">
    <source>
        <dbReference type="ARBA" id="ARBA00023136"/>
    </source>
</evidence>
<dbReference type="InterPro" id="IPR039421">
    <property type="entry name" value="Type_1_exporter"/>
</dbReference>
<dbReference type="Gene3D" id="1.20.1560.10">
    <property type="entry name" value="ABC transporter type 1, transmembrane domain"/>
    <property type="match status" value="1"/>
</dbReference>
<dbReference type="SMART" id="SM00382">
    <property type="entry name" value="AAA"/>
    <property type="match status" value="1"/>
</dbReference>
<dbReference type="PROSITE" id="PS50929">
    <property type="entry name" value="ABC_TM1F"/>
    <property type="match status" value="1"/>
</dbReference>
<dbReference type="Pfam" id="PF00005">
    <property type="entry name" value="ABC_tran"/>
    <property type="match status" value="1"/>
</dbReference>
<dbReference type="PANTHER" id="PTHR24221">
    <property type="entry name" value="ATP-BINDING CASSETTE SUB-FAMILY B"/>
    <property type="match status" value="1"/>
</dbReference>
<feature type="transmembrane region" description="Helical" evidence="7">
    <location>
        <begin position="39"/>
        <end position="61"/>
    </location>
</feature>
<dbReference type="GO" id="GO:0005524">
    <property type="term" value="F:ATP binding"/>
    <property type="evidence" value="ECO:0007669"/>
    <property type="project" value="UniProtKB-KW"/>
</dbReference>
<dbReference type="InterPro" id="IPR003439">
    <property type="entry name" value="ABC_transporter-like_ATP-bd"/>
</dbReference>
<keyword evidence="4 10" id="KW-0067">ATP-binding</keyword>
<evidence type="ECO:0000256" key="4">
    <source>
        <dbReference type="ARBA" id="ARBA00022840"/>
    </source>
</evidence>
<comment type="subcellular location">
    <subcellularLocation>
        <location evidence="1">Cell membrane</location>
        <topology evidence="1">Multi-pass membrane protein</topology>
    </subcellularLocation>
</comment>
<organism evidence="10 11">
    <name type="scientific">Skermanella cutis</name>
    <dbReference type="NCBI Taxonomy" id="2775420"/>
    <lineage>
        <taxon>Bacteria</taxon>
        <taxon>Pseudomonadati</taxon>
        <taxon>Pseudomonadota</taxon>
        <taxon>Alphaproteobacteria</taxon>
        <taxon>Rhodospirillales</taxon>
        <taxon>Azospirillaceae</taxon>
        <taxon>Skermanella</taxon>
    </lineage>
</organism>
<dbReference type="Proteomes" id="UP000595197">
    <property type="component" value="Chromosome"/>
</dbReference>
<name>A0ABX7B330_9PROT</name>
<keyword evidence="11" id="KW-1185">Reference proteome</keyword>
<accession>A0ABX7B330</accession>
<dbReference type="InterPro" id="IPR027417">
    <property type="entry name" value="P-loop_NTPase"/>
</dbReference>
<proteinExistence type="predicted"/>
<dbReference type="SUPFAM" id="SSF52540">
    <property type="entry name" value="P-loop containing nucleoside triphosphate hydrolases"/>
    <property type="match status" value="1"/>
</dbReference>
<feature type="transmembrane region" description="Helical" evidence="7">
    <location>
        <begin position="189"/>
        <end position="210"/>
    </location>
</feature>
<keyword evidence="2 7" id="KW-0812">Transmembrane</keyword>
<keyword evidence="3" id="KW-0547">Nucleotide-binding</keyword>
<dbReference type="InterPro" id="IPR036640">
    <property type="entry name" value="ABC1_TM_sf"/>
</dbReference>